<dbReference type="CDD" id="cd04081">
    <property type="entry name" value="CBM35_galactosidase-like"/>
    <property type="match status" value="1"/>
</dbReference>
<evidence type="ECO:0000259" key="2">
    <source>
        <dbReference type="PROSITE" id="PS51175"/>
    </source>
</evidence>
<dbReference type="InterPro" id="IPR005084">
    <property type="entry name" value="CBM6"/>
</dbReference>
<dbReference type="InterPro" id="IPR008979">
    <property type="entry name" value="Galactose-bd-like_sf"/>
</dbReference>
<feature type="domain" description="CBM6" evidence="2">
    <location>
        <begin position="445"/>
        <end position="566"/>
    </location>
</feature>
<feature type="signal peptide" evidence="1">
    <location>
        <begin position="1"/>
        <end position="29"/>
    </location>
</feature>
<comment type="caution">
    <text evidence="3">The sequence shown here is derived from an EMBL/GenBank/DDBJ whole genome shotgun (WGS) entry which is preliminary data.</text>
</comment>
<dbReference type="RefSeq" id="WP_188774810.1">
    <property type="nucleotide sequence ID" value="NZ_BMMB01000003.1"/>
</dbReference>
<dbReference type="Proteomes" id="UP001185028">
    <property type="component" value="Unassembled WGS sequence"/>
</dbReference>
<dbReference type="Gene3D" id="2.60.120.260">
    <property type="entry name" value="Galactose-binding domain-like"/>
    <property type="match status" value="2"/>
</dbReference>
<keyword evidence="1" id="KW-0732">Signal</keyword>
<dbReference type="PROSITE" id="PS51175">
    <property type="entry name" value="CBM6"/>
    <property type="match status" value="2"/>
</dbReference>
<accession>A0ABU1ITL4</accession>
<name>A0ABU1ITL4_9BACL</name>
<proteinExistence type="predicted"/>
<dbReference type="Gene3D" id="3.20.20.80">
    <property type="entry name" value="Glycosidases"/>
    <property type="match status" value="1"/>
</dbReference>
<feature type="domain" description="CBM6" evidence="2">
    <location>
        <begin position="573"/>
        <end position="709"/>
    </location>
</feature>
<dbReference type="SUPFAM" id="SSF49785">
    <property type="entry name" value="Galactose-binding domain-like"/>
    <property type="match status" value="2"/>
</dbReference>
<sequence>MGKRKTWGIGLLTVGLVASILGPITPAQAAAEQLTVDVSQNTGDIKHGASGFLYGIGSPGVPNLNMLAPLSPQAIAQKAPDGLQHPNGDALKVAPEFVEAGGKEIQIYMQDIYKNWPYENLGMDDYLSKIDTMVPKVVADPNHSKFVYVPFNEPDGIWYQGLFQTGSDAQKKFFADWKTAYQRIRSLDPNARIGGPTTSVYNAKFMEDFMNFAQQNNVVPDEIIWHELNNDFFTDWYNHYNHYRGVEQKLGISKLPIAINEYARPSDLGIPGELVQWVTRLENSKVNGMLAYWSAAGTLNDLVTQNNKPTGGWWLYKWYGEMTGHTVATTPTATTGSFQGLATVDDAKKQVRVLFGGSYPDDTYSTNIAVKGLSANTYGQRVHATVWGVDSTGTSPSSGPYVVQEGDYNISNGQINVPLSNLKAKSAYQLIITPDTSQSTVNNAGRYEAEYAKVDGAATVDYGNRTGYSGTGYVTLPGSQQASTQYVVQVPTDGYYNLDLRYAATGSNQADITVNGEDLTTVSLLPTATWNTESLTVYLQAGINRIGYSHASGNSGSTVLDYLNVSQGTGDVSSYQAEASDNTLSGTAKVESSSSASGGQYVGWIGSGTNNTLQFNNINVPTAGTYRMVVTFANAEVEGNHQYNTNVVDRLANITVNGDQTQSRYFHNTRSWSSFQTTTFDVQLKAGANTIKFGNADGYVPNIDLIQIAAPFVTPAPVASSVTGDTYPSENQ</sequence>
<evidence type="ECO:0000313" key="3">
    <source>
        <dbReference type="EMBL" id="MDR6242345.1"/>
    </source>
</evidence>
<keyword evidence="4" id="KW-1185">Reference proteome</keyword>
<protein>
    <recommendedName>
        <fullName evidence="2">CBM6 domain-containing protein</fullName>
    </recommendedName>
</protein>
<feature type="chain" id="PRO_5045803259" description="CBM6 domain-containing protein" evidence="1">
    <location>
        <begin position="30"/>
        <end position="732"/>
    </location>
</feature>
<dbReference type="Pfam" id="PF16990">
    <property type="entry name" value="CBM_35"/>
    <property type="match status" value="2"/>
</dbReference>
<dbReference type="SUPFAM" id="SSF51445">
    <property type="entry name" value="(Trans)glycosidases"/>
    <property type="match status" value="1"/>
</dbReference>
<dbReference type="EMBL" id="JAVDQH010000001">
    <property type="protein sequence ID" value="MDR6242345.1"/>
    <property type="molecule type" value="Genomic_DNA"/>
</dbReference>
<organism evidence="3 4">
    <name type="scientific">Paenibacillus hunanensis</name>
    <dbReference type="NCBI Taxonomy" id="539262"/>
    <lineage>
        <taxon>Bacteria</taxon>
        <taxon>Bacillati</taxon>
        <taxon>Bacillota</taxon>
        <taxon>Bacilli</taxon>
        <taxon>Bacillales</taxon>
        <taxon>Paenibacillaceae</taxon>
        <taxon>Paenibacillus</taxon>
    </lineage>
</organism>
<dbReference type="InterPro" id="IPR017853">
    <property type="entry name" value="GH"/>
</dbReference>
<gene>
    <name evidence="3" type="ORF">JOC58_000229</name>
</gene>
<evidence type="ECO:0000256" key="1">
    <source>
        <dbReference type="SAM" id="SignalP"/>
    </source>
</evidence>
<reference evidence="3 4" key="1">
    <citation type="submission" date="2023-07" db="EMBL/GenBank/DDBJ databases">
        <title>Genomic Encyclopedia of Type Strains, Phase IV (KMG-IV): sequencing the most valuable type-strain genomes for metagenomic binning, comparative biology and taxonomic classification.</title>
        <authorList>
            <person name="Goeker M."/>
        </authorList>
    </citation>
    <scope>NUCLEOTIDE SEQUENCE [LARGE SCALE GENOMIC DNA]</scope>
    <source>
        <strain evidence="3 4">DSM 22170</strain>
    </source>
</reference>
<evidence type="ECO:0000313" key="4">
    <source>
        <dbReference type="Proteomes" id="UP001185028"/>
    </source>
</evidence>